<keyword evidence="2" id="KW-0964">Secreted</keyword>
<dbReference type="PANTHER" id="PTHR38050:SF2">
    <property type="entry name" value="FERULOYL ESTERASE C-RELATED"/>
    <property type="match status" value="1"/>
</dbReference>
<dbReference type="InterPro" id="IPR029058">
    <property type="entry name" value="AB_hydrolase_fold"/>
</dbReference>
<comment type="subcellular location">
    <subcellularLocation>
        <location evidence="1">Secreted</location>
    </subcellularLocation>
</comment>
<keyword evidence="9" id="KW-1185">Reference proteome</keyword>
<dbReference type="OrthoDB" id="699118at2"/>
<dbReference type="Proteomes" id="UP000324595">
    <property type="component" value="Unassembled WGS sequence"/>
</dbReference>
<dbReference type="GO" id="GO:0045493">
    <property type="term" value="P:xylan catabolic process"/>
    <property type="evidence" value="ECO:0007669"/>
    <property type="project" value="UniProtKB-KW"/>
</dbReference>
<proteinExistence type="predicted"/>
<dbReference type="RefSeq" id="WP_148899048.1">
    <property type="nucleotide sequence ID" value="NZ_VNHY01000002.1"/>
</dbReference>
<evidence type="ECO:0000256" key="2">
    <source>
        <dbReference type="ARBA" id="ARBA00022525"/>
    </source>
</evidence>
<dbReference type="InterPro" id="IPR043595">
    <property type="entry name" value="FaeB/C/D"/>
</dbReference>
<dbReference type="EMBL" id="VNHY01000002">
    <property type="protein sequence ID" value="TYP94019.1"/>
    <property type="molecule type" value="Genomic_DNA"/>
</dbReference>
<keyword evidence="3" id="KW-0858">Xylan degradation</keyword>
<comment type="caution">
    <text evidence="8">The sequence shown here is derived from an EMBL/GenBank/DDBJ whole genome shotgun (WGS) entry which is preliminary data.</text>
</comment>
<dbReference type="GO" id="GO:0030600">
    <property type="term" value="F:feruloyl esterase activity"/>
    <property type="evidence" value="ECO:0007669"/>
    <property type="project" value="InterPro"/>
</dbReference>
<evidence type="ECO:0000313" key="8">
    <source>
        <dbReference type="EMBL" id="TYP94019.1"/>
    </source>
</evidence>
<sequence>MCYKNRKSRRLDLQPSSYFIYRFLLFPLLFLFLISCGNEDSAKPMTKDTERLSQSIKVDGNVREYILHIPHNQEELSTLPIVFVLHGGRGSPEAMEQITNFHTQKSSTEFITVYPASTGKFWNDGRANADSTINDIKFIESLVDTLKTQYSIDKNGVFATGLSNGGTMSVRLGCESSNIKAISAVASTAVKNVIDNCSLDTPKPFMLIQGTSDPITNFNGVQKEKRKIVSHNYAIDKFLSLNNCSSKFTDKAIPDTSNDKTSTVIKRYEDCQTKSKVISVVVKNGGHTWPGSVKYRSRFLVGNISQDFNASEIIWDFFYSQI</sequence>
<keyword evidence="5" id="KW-0378">Hydrolase</keyword>
<evidence type="ECO:0000256" key="4">
    <source>
        <dbReference type="ARBA" id="ARBA00022729"/>
    </source>
</evidence>
<keyword evidence="4" id="KW-0732">Signal</keyword>
<evidence type="ECO:0000313" key="9">
    <source>
        <dbReference type="Proteomes" id="UP000324595"/>
    </source>
</evidence>
<name>A0A5D3YPC3_9BACT</name>
<evidence type="ECO:0000256" key="1">
    <source>
        <dbReference type="ARBA" id="ARBA00004613"/>
    </source>
</evidence>
<evidence type="ECO:0000256" key="6">
    <source>
        <dbReference type="ARBA" id="ARBA00023277"/>
    </source>
</evidence>
<evidence type="ECO:0000256" key="5">
    <source>
        <dbReference type="ARBA" id="ARBA00022801"/>
    </source>
</evidence>
<evidence type="ECO:0000256" key="7">
    <source>
        <dbReference type="ARBA" id="ARBA00023326"/>
    </source>
</evidence>
<keyword evidence="6" id="KW-0119">Carbohydrate metabolism</keyword>
<organism evidence="8 9">
    <name type="scientific">Fodinibius salinus</name>
    <dbReference type="NCBI Taxonomy" id="860790"/>
    <lineage>
        <taxon>Bacteria</taxon>
        <taxon>Pseudomonadati</taxon>
        <taxon>Balneolota</taxon>
        <taxon>Balneolia</taxon>
        <taxon>Balneolales</taxon>
        <taxon>Balneolaceae</taxon>
        <taxon>Fodinibius</taxon>
    </lineage>
</organism>
<dbReference type="Gene3D" id="3.40.50.1820">
    <property type="entry name" value="alpha/beta hydrolase"/>
    <property type="match status" value="1"/>
</dbReference>
<evidence type="ECO:0000256" key="3">
    <source>
        <dbReference type="ARBA" id="ARBA00022651"/>
    </source>
</evidence>
<dbReference type="SUPFAM" id="SSF53474">
    <property type="entry name" value="alpha/beta-Hydrolases"/>
    <property type="match status" value="1"/>
</dbReference>
<dbReference type="AlphaFoldDB" id="A0A5D3YPC3"/>
<keyword evidence="7" id="KW-0624">Polysaccharide degradation</keyword>
<gene>
    <name evidence="8" type="ORF">LX73_1740</name>
</gene>
<dbReference type="PANTHER" id="PTHR38050">
    <property type="match status" value="1"/>
</dbReference>
<reference evidence="8 9" key="1">
    <citation type="submission" date="2019-07" db="EMBL/GenBank/DDBJ databases">
        <title>Genomic Encyclopedia of Archaeal and Bacterial Type Strains, Phase II (KMG-II): from individual species to whole genera.</title>
        <authorList>
            <person name="Goeker M."/>
        </authorList>
    </citation>
    <scope>NUCLEOTIDE SEQUENCE [LARGE SCALE GENOMIC DNA]</scope>
    <source>
        <strain evidence="8 9">DSM 21935</strain>
    </source>
</reference>
<accession>A0A5D3YPC3</accession>
<dbReference type="GO" id="GO:0005576">
    <property type="term" value="C:extracellular region"/>
    <property type="evidence" value="ECO:0007669"/>
    <property type="project" value="UniProtKB-SubCell"/>
</dbReference>
<protein>
    <submittedName>
        <fullName evidence="8">Polyhydroxybutyrate depolymerase</fullName>
    </submittedName>
</protein>